<dbReference type="GO" id="GO:0005886">
    <property type="term" value="C:plasma membrane"/>
    <property type="evidence" value="ECO:0007669"/>
    <property type="project" value="UniProtKB-SubCell"/>
</dbReference>
<evidence type="ECO:0000256" key="6">
    <source>
        <dbReference type="ARBA" id="ARBA00023136"/>
    </source>
</evidence>
<dbReference type="SMART" id="SM00283">
    <property type="entry name" value="MA"/>
    <property type="match status" value="1"/>
</dbReference>
<dbReference type="Pfam" id="PF00015">
    <property type="entry name" value="MCPsignal"/>
    <property type="match status" value="1"/>
</dbReference>
<evidence type="ECO:0000256" key="9">
    <source>
        <dbReference type="PROSITE-ProRule" id="PRU00284"/>
    </source>
</evidence>
<sequence>MALGLIALQSSSATLTQEAELALGTMASEAAKLTQSKIEVQKQALKMIALNKDIQEMDWEIQKSILHKQLDGTNFFALAVVTPDGTANYSNGTVAQLGDREYVQKAFQGETVISDTLVSRVTNDLVIMYATPIEDQGEVVGVLVGRANGYSLSEIVKGIGYGDSGYSYVINNSGTVVAHLDRQKVMKQFTPIEEYKNDTSLKSIAQLFEKILAEKTGVSSYSFEGRDLYTGYAPIEDSNWTFVINADKKEVLSALPLIQRTIFGVAGIILVFSIILVFILGTKMTKPIIQAVHHAKKIAGLDITEDFPQTFLQQKDEIGDLSRALQGMTNNLREIIEEIKDSSEQVAATSEELTATSQQAATAAEEVSRTAEEIAVSASNQARNTEEGSTKGNLLGQYIDQDQEYVGDLNNASSHVIEVVNGGLEEIENLSKITEESSRATKEIYEVILKTSDSSNKIGQASEVIASIAAQTNLLALNAAIEAARAGEAGRGFAVVAEEIRNLAEQSSSSTKAIDEMVQELQNNAQNAVRSIERVTTIAHEQASSVTSSKGKYMQIDEAMKGSEKAVVQLNVLVEEMEKMKDDILDTLQSLSAIAEENSASTQEVTASMEEQTAAVEEVASSSENLSELAQRLQKIIDRFKV</sequence>
<dbReference type="InterPro" id="IPR004089">
    <property type="entry name" value="MCPsignal_dom"/>
</dbReference>
<keyword evidence="10" id="KW-0175">Coiled coil</keyword>
<feature type="coiled-coil region" evidence="10">
    <location>
        <begin position="318"/>
        <end position="352"/>
    </location>
</feature>
<dbReference type="PROSITE" id="PS50111">
    <property type="entry name" value="CHEMOTAXIS_TRANSDUC_2"/>
    <property type="match status" value="1"/>
</dbReference>
<dbReference type="GO" id="GO:0006935">
    <property type="term" value="P:chemotaxis"/>
    <property type="evidence" value="ECO:0007669"/>
    <property type="project" value="UniProtKB-KW"/>
</dbReference>
<keyword evidence="2" id="KW-1003">Cell membrane</keyword>
<dbReference type="Proteomes" id="UP001205748">
    <property type="component" value="Unassembled WGS sequence"/>
</dbReference>
<evidence type="ECO:0000313" key="14">
    <source>
        <dbReference type="EMBL" id="MCR1899752.1"/>
    </source>
</evidence>
<dbReference type="PANTHER" id="PTHR32089:SF112">
    <property type="entry name" value="LYSOZYME-LIKE PROTEIN-RELATED"/>
    <property type="match status" value="1"/>
</dbReference>
<evidence type="ECO:0000256" key="7">
    <source>
        <dbReference type="ARBA" id="ARBA00023224"/>
    </source>
</evidence>
<comment type="subcellular location">
    <subcellularLocation>
        <location evidence="1">Cell membrane</location>
        <topology evidence="1">Multi-pass membrane protein</topology>
    </subcellularLocation>
</comment>
<feature type="transmembrane region" description="Helical" evidence="11">
    <location>
        <begin position="262"/>
        <end position="280"/>
    </location>
</feature>
<dbReference type="InterPro" id="IPR033479">
    <property type="entry name" value="dCache_1"/>
</dbReference>
<keyword evidence="3" id="KW-0145">Chemotaxis</keyword>
<dbReference type="PROSITE" id="PS50885">
    <property type="entry name" value="HAMP"/>
    <property type="match status" value="1"/>
</dbReference>
<dbReference type="SUPFAM" id="SSF103190">
    <property type="entry name" value="Sensory domain-like"/>
    <property type="match status" value="1"/>
</dbReference>
<dbReference type="CDD" id="cd12912">
    <property type="entry name" value="PDC2_MCP_like"/>
    <property type="match status" value="1"/>
</dbReference>
<evidence type="ECO:0000256" key="1">
    <source>
        <dbReference type="ARBA" id="ARBA00004651"/>
    </source>
</evidence>
<evidence type="ECO:0000259" key="12">
    <source>
        <dbReference type="PROSITE" id="PS50111"/>
    </source>
</evidence>
<comment type="caution">
    <text evidence="14">The sequence shown here is derived from an EMBL/GenBank/DDBJ whole genome shotgun (WGS) entry which is preliminary data.</text>
</comment>
<dbReference type="GO" id="GO:0007165">
    <property type="term" value="P:signal transduction"/>
    <property type="evidence" value="ECO:0007669"/>
    <property type="project" value="UniProtKB-KW"/>
</dbReference>
<evidence type="ECO:0000256" key="4">
    <source>
        <dbReference type="ARBA" id="ARBA00022692"/>
    </source>
</evidence>
<dbReference type="Pfam" id="PF02743">
    <property type="entry name" value="dCache_1"/>
    <property type="match status" value="1"/>
</dbReference>
<proteinExistence type="inferred from homology"/>
<feature type="domain" description="HAMP" evidence="13">
    <location>
        <begin position="282"/>
        <end position="337"/>
    </location>
</feature>
<evidence type="ECO:0000256" key="3">
    <source>
        <dbReference type="ARBA" id="ARBA00022500"/>
    </source>
</evidence>
<comment type="similarity">
    <text evidence="8">Belongs to the methyl-accepting chemotaxis (MCP) protein family.</text>
</comment>
<dbReference type="EMBL" id="JANKAS010000013">
    <property type="protein sequence ID" value="MCR1899752.1"/>
    <property type="molecule type" value="Genomic_DNA"/>
</dbReference>
<evidence type="ECO:0000259" key="13">
    <source>
        <dbReference type="PROSITE" id="PS50885"/>
    </source>
</evidence>
<reference evidence="14" key="1">
    <citation type="submission" date="2022-07" db="EMBL/GenBank/DDBJ databases">
        <title>Enhanced cultured diversity of the mouse gut microbiota enables custom-made synthetic communities.</title>
        <authorList>
            <person name="Afrizal A."/>
        </authorList>
    </citation>
    <scope>NUCLEOTIDE SEQUENCE</scope>
    <source>
        <strain evidence="14">DSM 28593</strain>
    </source>
</reference>
<feature type="domain" description="Methyl-accepting transducer" evidence="12">
    <location>
        <begin position="356"/>
        <end position="627"/>
    </location>
</feature>
<evidence type="ECO:0000256" key="8">
    <source>
        <dbReference type="ARBA" id="ARBA00029447"/>
    </source>
</evidence>
<accession>A0AAE3HHN4</accession>
<dbReference type="Gene3D" id="1.10.287.950">
    <property type="entry name" value="Methyl-accepting chemotaxis protein"/>
    <property type="match status" value="1"/>
</dbReference>
<dbReference type="SUPFAM" id="SSF58104">
    <property type="entry name" value="Methyl-accepting chemotaxis protein (MCP) signaling domain"/>
    <property type="match status" value="1"/>
</dbReference>
<keyword evidence="5 11" id="KW-1133">Transmembrane helix</keyword>
<name>A0AAE3HHN4_9FIRM</name>
<keyword evidence="4 11" id="KW-0812">Transmembrane</keyword>
<dbReference type="SMART" id="SM00304">
    <property type="entry name" value="HAMP"/>
    <property type="match status" value="1"/>
</dbReference>
<dbReference type="AlphaFoldDB" id="A0AAE3HHN4"/>
<keyword evidence="7 9" id="KW-0807">Transducer</keyword>
<keyword evidence="6 11" id="KW-0472">Membrane</keyword>
<evidence type="ECO:0000256" key="5">
    <source>
        <dbReference type="ARBA" id="ARBA00022989"/>
    </source>
</evidence>
<evidence type="ECO:0000256" key="10">
    <source>
        <dbReference type="SAM" id="Coils"/>
    </source>
</evidence>
<dbReference type="InterPro" id="IPR003660">
    <property type="entry name" value="HAMP_dom"/>
</dbReference>
<evidence type="ECO:0000256" key="2">
    <source>
        <dbReference type="ARBA" id="ARBA00022475"/>
    </source>
</evidence>
<dbReference type="Gene3D" id="3.30.450.20">
    <property type="entry name" value="PAS domain"/>
    <property type="match status" value="1"/>
</dbReference>
<dbReference type="PANTHER" id="PTHR32089">
    <property type="entry name" value="METHYL-ACCEPTING CHEMOTAXIS PROTEIN MCPB"/>
    <property type="match status" value="1"/>
</dbReference>
<protein>
    <submittedName>
        <fullName evidence="14">Methyl-accepting chemotaxis protein</fullName>
    </submittedName>
</protein>
<dbReference type="InterPro" id="IPR029151">
    <property type="entry name" value="Sensor-like_sf"/>
</dbReference>
<evidence type="ECO:0000256" key="11">
    <source>
        <dbReference type="SAM" id="Phobius"/>
    </source>
</evidence>
<organism evidence="14 15">
    <name type="scientific">Irregularibacter muris</name>
    <dbReference type="NCBI Taxonomy" id="1796619"/>
    <lineage>
        <taxon>Bacteria</taxon>
        <taxon>Bacillati</taxon>
        <taxon>Bacillota</taxon>
        <taxon>Clostridia</taxon>
        <taxon>Eubacteriales</taxon>
        <taxon>Eubacteriaceae</taxon>
        <taxon>Irregularibacter</taxon>
    </lineage>
</organism>
<keyword evidence="15" id="KW-1185">Reference proteome</keyword>
<evidence type="ECO:0000313" key="15">
    <source>
        <dbReference type="Proteomes" id="UP001205748"/>
    </source>
</evidence>
<gene>
    <name evidence="14" type="ORF">NSA47_12265</name>
</gene>
<dbReference type="Pfam" id="PF00672">
    <property type="entry name" value="HAMP"/>
    <property type="match status" value="1"/>
</dbReference>
<dbReference type="CDD" id="cd12914">
    <property type="entry name" value="PDC1_DGC_like"/>
    <property type="match status" value="1"/>
</dbReference>
<dbReference type="CDD" id="cd06225">
    <property type="entry name" value="HAMP"/>
    <property type="match status" value="1"/>
</dbReference>